<proteinExistence type="predicted"/>
<keyword evidence="3" id="KW-1185">Reference proteome</keyword>
<feature type="compositionally biased region" description="Basic and acidic residues" evidence="1">
    <location>
        <begin position="80"/>
        <end position="89"/>
    </location>
</feature>
<comment type="caution">
    <text evidence="2">The sequence shown here is derived from an EMBL/GenBank/DDBJ whole genome shotgun (WGS) entry which is preliminary data.</text>
</comment>
<feature type="compositionally biased region" description="Pro residues" evidence="1">
    <location>
        <begin position="369"/>
        <end position="391"/>
    </location>
</feature>
<dbReference type="RefSeq" id="WP_129988156.1">
    <property type="nucleotide sequence ID" value="NZ_SDPU01000027.1"/>
</dbReference>
<feature type="compositionally biased region" description="Polar residues" evidence="1">
    <location>
        <begin position="105"/>
        <end position="123"/>
    </location>
</feature>
<dbReference type="OrthoDB" id="9802600at2"/>
<name>A0A4V1Z1I4_9ACTN</name>
<feature type="region of interest" description="Disordered" evidence="1">
    <location>
        <begin position="102"/>
        <end position="141"/>
    </location>
</feature>
<dbReference type="AlphaFoldDB" id="A0A4V1Z1I4"/>
<accession>A0A4V1Z1I4</accession>
<evidence type="ECO:0000256" key="1">
    <source>
        <dbReference type="SAM" id="MobiDB-lite"/>
    </source>
</evidence>
<dbReference type="Proteomes" id="UP000291189">
    <property type="component" value="Unassembled WGS sequence"/>
</dbReference>
<gene>
    <name evidence="2" type="ORF">ETU37_15020</name>
</gene>
<evidence type="ECO:0000313" key="2">
    <source>
        <dbReference type="EMBL" id="RYU11016.1"/>
    </source>
</evidence>
<feature type="region of interest" description="Disordered" evidence="1">
    <location>
        <begin position="361"/>
        <end position="395"/>
    </location>
</feature>
<sequence>MSPSPRTPRPSGPSATTWRATARLALAAATGLAVLAGVALTGGPTPGSGLTTDVDVQLALSGGPTHVDPLPDGVSLDDPTDTRSLYDRAGQDRADLVAAYADASSDGQTTAASTPPGRPSTSGLGAHVSPSCSGTGSDGRRVQPMYVRETTTPSRYASVLPLLLNEVANVDDVFAVSAAKTGGVRRVRWVHDGACTPVLPEVVVPSGALSSFTATIQAVQALGYRDPSRKYLMFADANALCGIGTLYTDSRPTGNSNDTRTSYARVDARCWSGSTSVAAHELTHNLGGVLPGAPHVTPGSHCWDQHDLMCYDDRSGAAMQTLCPDKQQGQLLDCGNDDYFSTAPAAGSWLATSWNTASSSFLDTTAPDPTLPPVATPPPPAAASTPTPAPPAGLARTKVRSDWHGRHGLVTGVLRTSGREGVPGAALALQRRYVGQPWRTVARDRTDGRGRVAERDHPRRTAYYRWVFDGSDHLAASRSSSVKARR</sequence>
<organism evidence="2 3">
    <name type="scientific">Nocardioides iriomotensis</name>
    <dbReference type="NCBI Taxonomy" id="715784"/>
    <lineage>
        <taxon>Bacteria</taxon>
        <taxon>Bacillati</taxon>
        <taxon>Actinomycetota</taxon>
        <taxon>Actinomycetes</taxon>
        <taxon>Propionibacteriales</taxon>
        <taxon>Nocardioidaceae</taxon>
        <taxon>Nocardioides</taxon>
    </lineage>
</organism>
<protein>
    <submittedName>
        <fullName evidence="2">Uncharacterized protein</fullName>
    </submittedName>
</protein>
<evidence type="ECO:0000313" key="3">
    <source>
        <dbReference type="Proteomes" id="UP000291189"/>
    </source>
</evidence>
<dbReference type="EMBL" id="SDPU01000027">
    <property type="protein sequence ID" value="RYU11016.1"/>
    <property type="molecule type" value="Genomic_DNA"/>
</dbReference>
<reference evidence="2 3" key="1">
    <citation type="submission" date="2019-01" db="EMBL/GenBank/DDBJ databases">
        <title>Nocardioides guangzhouensis sp. nov., an actinobacterium isolated from soil.</title>
        <authorList>
            <person name="Fu Y."/>
            <person name="Cai Y."/>
            <person name="Lin Z."/>
            <person name="Chen P."/>
        </authorList>
    </citation>
    <scope>NUCLEOTIDE SEQUENCE [LARGE SCALE GENOMIC DNA]</scope>
    <source>
        <strain evidence="2 3">NBRC 105384</strain>
    </source>
</reference>
<feature type="region of interest" description="Disordered" evidence="1">
    <location>
        <begin position="61"/>
        <end position="89"/>
    </location>
</feature>